<keyword evidence="4" id="KW-1185">Reference proteome</keyword>
<evidence type="ECO:0000259" key="2">
    <source>
        <dbReference type="Pfam" id="PF13091"/>
    </source>
</evidence>
<dbReference type="RefSeq" id="WP_183529588.1">
    <property type="nucleotide sequence ID" value="NZ_JACIJM010000007.1"/>
</dbReference>
<dbReference type="EMBL" id="JACIJM010000007">
    <property type="protein sequence ID" value="MBB5722891.1"/>
    <property type="molecule type" value="Genomic_DNA"/>
</dbReference>
<accession>A0A7W9F0G3</accession>
<protein>
    <recommendedName>
        <fullName evidence="2">Phospholipase D-like domain-containing protein</fullName>
    </recommendedName>
</protein>
<dbReference type="AlphaFoldDB" id="A0A7W9F0G3"/>
<feature type="domain" description="Phospholipase D-like" evidence="2">
    <location>
        <begin position="29"/>
        <end position="133"/>
    </location>
</feature>
<evidence type="ECO:0000313" key="4">
    <source>
        <dbReference type="Proteomes" id="UP000535415"/>
    </source>
</evidence>
<dbReference type="Pfam" id="PF13091">
    <property type="entry name" value="PLDc_2"/>
    <property type="match status" value="1"/>
</dbReference>
<organism evidence="3 4">
    <name type="scientific">Yoonia ponticola</name>
    <dbReference type="NCBI Taxonomy" id="1524255"/>
    <lineage>
        <taxon>Bacteria</taxon>
        <taxon>Pseudomonadati</taxon>
        <taxon>Pseudomonadota</taxon>
        <taxon>Alphaproteobacteria</taxon>
        <taxon>Rhodobacterales</taxon>
        <taxon>Paracoccaceae</taxon>
        <taxon>Yoonia</taxon>
    </lineage>
</organism>
<comment type="caution">
    <text evidence="3">The sequence shown here is derived from an EMBL/GenBank/DDBJ whole genome shotgun (WGS) entry which is preliminary data.</text>
</comment>
<evidence type="ECO:0000313" key="3">
    <source>
        <dbReference type="EMBL" id="MBB5722891.1"/>
    </source>
</evidence>
<sequence length="383" mass="42901">MDKSIQLFLHSSEETGNLHNAYQRALSSATELLIVSAYLTNWDSGTALNAGCERFRMVVGKDFGITRKSACNAVLNWAPAQHKVHFRVADQISGFHPKAVFWREADGQAYAIIGSSNLSLAAFESNYEVNVILPISADDLNRARHWVDQIAARSVPISPDWLNSYRESKPPKGSGTKSRKKEQNAEVLPIRLPRPKGAAAVVRKRRKQLEQYKKNRDGLIKLFRQCGAGKISSSTFYARLPSYWGGEVGGRLQGKGWERQGKSANFQQLAESYIKIVDAKAGARDDTVVAEFDHLRQLKNPARKAFLSEMLCLEFPKLYPVLNRPVQNYLSDEKFSGSPGMSEGARYLDLALKLRLSLDQNPKHPANNIAELDTVIWLAYHLD</sequence>
<proteinExistence type="predicted"/>
<dbReference type="Gene3D" id="3.30.870.10">
    <property type="entry name" value="Endonuclease Chain A"/>
    <property type="match status" value="1"/>
</dbReference>
<feature type="region of interest" description="Disordered" evidence="1">
    <location>
        <begin position="163"/>
        <end position="186"/>
    </location>
</feature>
<dbReference type="CDD" id="cd09117">
    <property type="entry name" value="PLDc_Bfil_DEXD_like"/>
    <property type="match status" value="1"/>
</dbReference>
<name>A0A7W9F0G3_9RHOB</name>
<reference evidence="3 4" key="1">
    <citation type="submission" date="2020-08" db="EMBL/GenBank/DDBJ databases">
        <title>Genomic Encyclopedia of Type Strains, Phase IV (KMG-IV): sequencing the most valuable type-strain genomes for metagenomic binning, comparative biology and taxonomic classification.</title>
        <authorList>
            <person name="Goeker M."/>
        </authorList>
    </citation>
    <scope>NUCLEOTIDE SEQUENCE [LARGE SCALE GENOMIC DNA]</scope>
    <source>
        <strain evidence="3 4">DSM 101064</strain>
    </source>
</reference>
<dbReference type="InterPro" id="IPR025202">
    <property type="entry name" value="PLD-like_dom"/>
</dbReference>
<gene>
    <name evidence="3" type="ORF">FHS72_002527</name>
</gene>
<dbReference type="Proteomes" id="UP000535415">
    <property type="component" value="Unassembled WGS sequence"/>
</dbReference>
<dbReference type="SUPFAM" id="SSF56024">
    <property type="entry name" value="Phospholipase D/nuclease"/>
    <property type="match status" value="1"/>
</dbReference>
<evidence type="ECO:0000256" key="1">
    <source>
        <dbReference type="SAM" id="MobiDB-lite"/>
    </source>
</evidence>